<dbReference type="EMBL" id="FRBH01000003">
    <property type="protein sequence ID" value="SHK73769.1"/>
    <property type="molecule type" value="Genomic_DNA"/>
</dbReference>
<dbReference type="Pfam" id="PF18733">
    <property type="entry name" value="HEPN_LA2681"/>
    <property type="match status" value="1"/>
</dbReference>
<name>A0A1M6UX06_9FLAO</name>
<dbReference type="EMBL" id="BMFL01000012">
    <property type="protein sequence ID" value="GGF02500.1"/>
    <property type="molecule type" value="Genomic_DNA"/>
</dbReference>
<dbReference type="Proteomes" id="UP000650994">
    <property type="component" value="Unassembled WGS sequence"/>
</dbReference>
<dbReference type="Gene3D" id="1.25.40.10">
    <property type="entry name" value="Tetratricopeptide repeat domain"/>
    <property type="match status" value="1"/>
</dbReference>
<reference evidence="5" key="4">
    <citation type="journal article" date="2019" name="Int. J. Syst. Evol. Microbiol.">
        <title>The Global Catalogue of Microorganisms (GCM) 10K type strain sequencing project: providing services to taxonomists for standard genome sequencing and annotation.</title>
        <authorList>
            <consortium name="The Broad Institute Genomics Platform"/>
            <consortium name="The Broad Institute Genome Sequencing Center for Infectious Disease"/>
            <person name="Wu L."/>
            <person name="Ma J."/>
        </authorList>
    </citation>
    <scope>NUCLEOTIDE SEQUENCE [LARGE SCALE GENOMIC DNA]</scope>
    <source>
        <strain evidence="5">CGMCC 1.12707</strain>
    </source>
</reference>
<reference evidence="4" key="2">
    <citation type="submission" date="2016-11" db="EMBL/GenBank/DDBJ databases">
        <authorList>
            <person name="Varghese N."/>
            <person name="Submissions S."/>
        </authorList>
    </citation>
    <scope>NUCLEOTIDE SEQUENCE [LARGE SCALE GENOMIC DNA]</scope>
    <source>
        <strain evidence="4">DSM 27989</strain>
    </source>
</reference>
<evidence type="ECO:0000313" key="4">
    <source>
        <dbReference type="Proteomes" id="UP000184120"/>
    </source>
</evidence>
<organism evidence="3 4">
    <name type="scientific">Chishuiella changwenlii</name>
    <dbReference type="NCBI Taxonomy" id="1434701"/>
    <lineage>
        <taxon>Bacteria</taxon>
        <taxon>Pseudomonadati</taxon>
        <taxon>Bacteroidota</taxon>
        <taxon>Flavobacteriia</taxon>
        <taxon>Flavobacteriales</taxon>
        <taxon>Weeksellaceae</taxon>
        <taxon>Chishuiella</taxon>
    </lineage>
</organism>
<dbReference type="Proteomes" id="UP000184120">
    <property type="component" value="Unassembled WGS sequence"/>
</dbReference>
<gene>
    <name evidence="2" type="ORF">GCM10010984_20000</name>
    <name evidence="3" type="ORF">SAMN05443634_10399</name>
</gene>
<reference evidence="2" key="1">
    <citation type="journal article" date="2014" name="Int. J. Syst. Evol. Microbiol.">
        <title>Complete genome of a new Firmicutes species belonging to the dominant human colonic microbiota ('Ruminococcus bicirculans') reveals two chromosomes and a selective capacity to utilize plant glucans.</title>
        <authorList>
            <consortium name="NISC Comparative Sequencing Program"/>
            <person name="Wegmann U."/>
            <person name="Louis P."/>
            <person name="Goesmann A."/>
            <person name="Henrissat B."/>
            <person name="Duncan S.H."/>
            <person name="Flint H.J."/>
        </authorList>
    </citation>
    <scope>NUCLEOTIDE SEQUENCE</scope>
    <source>
        <strain evidence="2">CGMCC 1.12707</strain>
    </source>
</reference>
<evidence type="ECO:0000313" key="5">
    <source>
        <dbReference type="Proteomes" id="UP000650994"/>
    </source>
</evidence>
<dbReference type="AlphaFoldDB" id="A0A1M6UX06"/>
<proteinExistence type="predicted"/>
<keyword evidence="5" id="KW-1185">Reference proteome</keyword>
<protein>
    <recommendedName>
        <fullName evidence="1">LA2681-like HEPN domain-containing protein</fullName>
    </recommendedName>
</protein>
<dbReference type="InterPro" id="IPR011990">
    <property type="entry name" value="TPR-like_helical_dom_sf"/>
</dbReference>
<dbReference type="InterPro" id="IPR040826">
    <property type="entry name" value="HEPN_LA2681"/>
</dbReference>
<feature type="domain" description="LA2681-like HEPN" evidence="1">
    <location>
        <begin position="287"/>
        <end position="488"/>
    </location>
</feature>
<dbReference type="RefSeq" id="WP_072930008.1">
    <property type="nucleotide sequence ID" value="NZ_BMFL01000012.1"/>
</dbReference>
<reference evidence="2" key="5">
    <citation type="submission" date="2024-05" db="EMBL/GenBank/DDBJ databases">
        <authorList>
            <person name="Sun Q."/>
            <person name="Zhou Y."/>
        </authorList>
    </citation>
    <scope>NUCLEOTIDE SEQUENCE</scope>
    <source>
        <strain evidence="2">CGMCC 1.12707</strain>
    </source>
</reference>
<reference evidence="3" key="3">
    <citation type="submission" date="2016-11" db="EMBL/GenBank/DDBJ databases">
        <authorList>
            <person name="Jaros S."/>
            <person name="Januszkiewicz K."/>
            <person name="Wedrychowicz H."/>
        </authorList>
    </citation>
    <scope>NUCLEOTIDE SEQUENCE [LARGE SCALE GENOMIC DNA]</scope>
    <source>
        <strain evidence="3">DSM 27989</strain>
    </source>
</reference>
<evidence type="ECO:0000313" key="3">
    <source>
        <dbReference type="EMBL" id="SHK73769.1"/>
    </source>
</evidence>
<evidence type="ECO:0000313" key="2">
    <source>
        <dbReference type="EMBL" id="GGF02500.1"/>
    </source>
</evidence>
<accession>A0A1M6UX06</accession>
<evidence type="ECO:0000259" key="1">
    <source>
        <dbReference type="Pfam" id="PF18733"/>
    </source>
</evidence>
<dbReference type="OrthoDB" id="108555at2"/>
<dbReference type="SUPFAM" id="SSF48452">
    <property type="entry name" value="TPR-like"/>
    <property type="match status" value="1"/>
</dbReference>
<dbReference type="STRING" id="1434701.SAMN05443634_10399"/>
<sequence length="513" mass="60181">MSREDQILNKLNFFLDIGEINNEKPDEANLILGSIYEYSRELNLIDALNKGIYISSLVDLGKYSDEDKMTFYYNLSNAWSYKKMMLQELNNSLYWNFESEELVQEILNCRKALYYSKNSKNLNRKCEILTNLGNNLSHLGRFSEAVECWSLAVNIIDDFPMAIGNLGFGLFHYAQVLYDSHHKALFLKESNIYLKKAIKLDGIYPEAKKDFLRLSSVIESKVDITFLTAKNDFKNTSIGNSFEEKKYRKWCVENKLFLNPLNDIFQNNIVAHDILCLPTIIVNNVDSNIYKYHTIFNQIKQEFCSARYLFYDSVVNQTLHFSDRDTVIIDLFDYSLHSYNVEKTKLAFRTLYSILDKIAYLINIYLNLGYNSYEVTYRKIWYSKKGKLNPLIEQSQNWALRGLFWLYKDFFEKEELHSYLEPEAKELSTIRNFIEHKSFKVIELGSSGISEDGFTYIIGREHFIEKTLKLMKTIRAGIIYTSLFINIEETIKDYDADKLGKVQLSILDDNFKI</sequence>